<evidence type="ECO:0000256" key="1">
    <source>
        <dbReference type="ARBA" id="ARBA00000815"/>
    </source>
</evidence>
<dbReference type="InterPro" id="IPR006179">
    <property type="entry name" value="5_nucleotidase/apyrase"/>
</dbReference>
<dbReference type="EMBL" id="JASPKY010000493">
    <property type="protein sequence ID" value="KAK9695042.1"/>
    <property type="molecule type" value="Genomic_DNA"/>
</dbReference>
<evidence type="ECO:0000313" key="9">
    <source>
        <dbReference type="Proteomes" id="UP001458880"/>
    </source>
</evidence>
<dbReference type="PANTHER" id="PTHR11575:SF24">
    <property type="entry name" value="5'-NUCLEOTIDASE"/>
    <property type="match status" value="1"/>
</dbReference>
<dbReference type="Pfam" id="PF02872">
    <property type="entry name" value="5_nucleotid_C"/>
    <property type="match status" value="1"/>
</dbReference>
<accession>A0AAW1IY06</accession>
<dbReference type="PANTHER" id="PTHR11575">
    <property type="entry name" value="5'-NUCLEOTIDASE-RELATED"/>
    <property type="match status" value="1"/>
</dbReference>
<dbReference type="Gene3D" id="3.90.780.10">
    <property type="entry name" value="5'-Nucleotidase, C-terminal domain"/>
    <property type="match status" value="2"/>
</dbReference>
<dbReference type="SUPFAM" id="SSF55816">
    <property type="entry name" value="5'-nucleotidase (syn. UDP-sugar hydrolase), C-terminal domain"/>
    <property type="match status" value="2"/>
</dbReference>
<reference evidence="8 9" key="1">
    <citation type="journal article" date="2024" name="BMC Genomics">
        <title>De novo assembly and annotation of Popillia japonica's genome with initial clues to its potential as an invasive pest.</title>
        <authorList>
            <person name="Cucini C."/>
            <person name="Boschi S."/>
            <person name="Funari R."/>
            <person name="Cardaioli E."/>
            <person name="Iannotti N."/>
            <person name="Marturano G."/>
            <person name="Paoli F."/>
            <person name="Bruttini M."/>
            <person name="Carapelli A."/>
            <person name="Frati F."/>
            <person name="Nardi F."/>
        </authorList>
    </citation>
    <scope>NUCLEOTIDE SEQUENCE [LARGE SCALE GENOMIC DNA]</scope>
    <source>
        <strain evidence="8">DMR45628</strain>
    </source>
</reference>
<comment type="caution">
    <text evidence="8">The sequence shown here is derived from an EMBL/GenBank/DDBJ whole genome shotgun (WGS) entry which is preliminary data.</text>
</comment>
<sequence>MNRLFLTILDILLVLFNKIDMSYHFDLMILHSNNVNSRFQERSDKTGGAGKVLYLLNKLRREAEEGKGPPVLYLNAGDNFSPTPIYTMNQWDVIADYLNLLKTDAICLGNHDLNIGLKNLTLFLDRLQVPVLTSNIRFRYPQRLQAHIRPSKIFHINDRKVGVVGTTRAQTNIPSLSKSLFIGDEIIFLKQECSRLYHSGVDIIIILSHAGVVVDKLIAKFVDHVDVIVGSGRRTGGGWWQYKEVVKRSDGKFVPIIRDEGHMTSLGMYNIEFDQKGDVIQHSGRLLFLHAKIPAEPLKLSVFSAEAAMRWKKRAQVTLNSRCRKLECNFGNLIADSLVHYKALDYHGSIKTIGWTDYPISMIHAGMITRTLNQNFYLTSENIYDYIDFFDTYIYVRIYGSYLKEAILEAVQYYGYSRSMFLQFSGIHVQYLKEAILEAVQYYGYSRSMFLQFSGIHVQYNFTESSSNRIKRVTTRCGFCKAPFYSEMRDNEEYYIMVNFETFRRISVIEKKMNSVSKSYHPFGLEELPSYWVHCVFILI</sequence>
<evidence type="ECO:0000256" key="2">
    <source>
        <dbReference type="ARBA" id="ARBA00006654"/>
    </source>
</evidence>
<comment type="catalytic activity">
    <reaction evidence="1">
        <text>a ribonucleoside 5'-phosphate + H2O = a ribonucleoside + phosphate</text>
        <dbReference type="Rhea" id="RHEA:12484"/>
        <dbReference type="ChEBI" id="CHEBI:15377"/>
        <dbReference type="ChEBI" id="CHEBI:18254"/>
        <dbReference type="ChEBI" id="CHEBI:43474"/>
        <dbReference type="ChEBI" id="CHEBI:58043"/>
        <dbReference type="EC" id="3.1.3.5"/>
    </reaction>
</comment>
<dbReference type="InterPro" id="IPR008334">
    <property type="entry name" value="5'-Nucleotdase_C"/>
</dbReference>
<feature type="signal peptide" evidence="5">
    <location>
        <begin position="1"/>
        <end position="21"/>
    </location>
</feature>
<evidence type="ECO:0000259" key="7">
    <source>
        <dbReference type="Pfam" id="PF02872"/>
    </source>
</evidence>
<keyword evidence="5" id="KW-0547">Nucleotide-binding</keyword>
<name>A0AAW1IY06_POPJA</name>
<evidence type="ECO:0000256" key="4">
    <source>
        <dbReference type="ARBA" id="ARBA00022729"/>
    </source>
</evidence>
<feature type="domain" description="Calcineurin-like phosphoesterase" evidence="6">
    <location>
        <begin position="47"/>
        <end position="219"/>
    </location>
</feature>
<feature type="domain" description="5'-Nucleotidase C-terminal" evidence="7">
    <location>
        <begin position="321"/>
        <end position="431"/>
    </location>
</feature>
<proteinExistence type="inferred from homology"/>
<dbReference type="InterPro" id="IPR036907">
    <property type="entry name" value="5'-Nucleotdase_C_sf"/>
</dbReference>
<dbReference type="InterPro" id="IPR004843">
    <property type="entry name" value="Calcineurin-like_PHP"/>
</dbReference>
<evidence type="ECO:0000313" key="8">
    <source>
        <dbReference type="EMBL" id="KAK9695042.1"/>
    </source>
</evidence>
<organism evidence="8 9">
    <name type="scientific">Popillia japonica</name>
    <name type="common">Japanese beetle</name>
    <dbReference type="NCBI Taxonomy" id="7064"/>
    <lineage>
        <taxon>Eukaryota</taxon>
        <taxon>Metazoa</taxon>
        <taxon>Ecdysozoa</taxon>
        <taxon>Arthropoda</taxon>
        <taxon>Hexapoda</taxon>
        <taxon>Insecta</taxon>
        <taxon>Pterygota</taxon>
        <taxon>Neoptera</taxon>
        <taxon>Endopterygota</taxon>
        <taxon>Coleoptera</taxon>
        <taxon>Polyphaga</taxon>
        <taxon>Scarabaeiformia</taxon>
        <taxon>Scarabaeidae</taxon>
        <taxon>Rutelinae</taxon>
        <taxon>Popillia</taxon>
    </lineage>
</organism>
<keyword evidence="9" id="KW-1185">Reference proteome</keyword>
<keyword evidence="5" id="KW-0378">Hydrolase</keyword>
<evidence type="ECO:0000259" key="6">
    <source>
        <dbReference type="Pfam" id="PF00149"/>
    </source>
</evidence>
<comment type="similarity">
    <text evidence="2 5">Belongs to the 5'-nucleotidase family.</text>
</comment>
<dbReference type="GO" id="GO:0000166">
    <property type="term" value="F:nucleotide binding"/>
    <property type="evidence" value="ECO:0007669"/>
    <property type="project" value="UniProtKB-KW"/>
</dbReference>
<dbReference type="Proteomes" id="UP001458880">
    <property type="component" value="Unassembled WGS sequence"/>
</dbReference>
<evidence type="ECO:0000256" key="3">
    <source>
        <dbReference type="ARBA" id="ARBA00012643"/>
    </source>
</evidence>
<protein>
    <recommendedName>
        <fullName evidence="3">5'-nucleotidase</fullName>
        <ecNumber evidence="3">3.1.3.5</ecNumber>
    </recommendedName>
</protein>
<feature type="chain" id="PRO_5043085583" description="5'-nucleotidase" evidence="5">
    <location>
        <begin position="22"/>
        <end position="540"/>
    </location>
</feature>
<dbReference type="InterPro" id="IPR029052">
    <property type="entry name" value="Metallo-depent_PP-like"/>
</dbReference>
<evidence type="ECO:0000256" key="5">
    <source>
        <dbReference type="RuleBase" id="RU362119"/>
    </source>
</evidence>
<dbReference type="Pfam" id="PF00149">
    <property type="entry name" value="Metallophos"/>
    <property type="match status" value="1"/>
</dbReference>
<dbReference type="Gene3D" id="3.60.21.10">
    <property type="match status" value="1"/>
</dbReference>
<dbReference type="GO" id="GO:0009166">
    <property type="term" value="P:nucleotide catabolic process"/>
    <property type="evidence" value="ECO:0007669"/>
    <property type="project" value="InterPro"/>
</dbReference>
<keyword evidence="4 5" id="KW-0732">Signal</keyword>
<dbReference type="AlphaFoldDB" id="A0AAW1IY06"/>
<dbReference type="EC" id="3.1.3.5" evidence="3"/>
<dbReference type="GO" id="GO:0008253">
    <property type="term" value="F:5'-nucleotidase activity"/>
    <property type="evidence" value="ECO:0007669"/>
    <property type="project" value="UniProtKB-EC"/>
</dbReference>
<dbReference type="SUPFAM" id="SSF56300">
    <property type="entry name" value="Metallo-dependent phosphatases"/>
    <property type="match status" value="1"/>
</dbReference>
<gene>
    <name evidence="8" type="ORF">QE152_g33130</name>
</gene>
<dbReference type="PRINTS" id="PR01607">
    <property type="entry name" value="APYRASEFAMLY"/>
</dbReference>